<proteinExistence type="predicted"/>
<dbReference type="PANTHER" id="PTHR42070:SF1">
    <property type="entry name" value="FILAMENT ASSOCIATED PROTEIN, PUTATIVE (AFU_ORTHOLOGUE AFUA_8G06630)-RELATED"/>
    <property type="match status" value="1"/>
</dbReference>
<feature type="region of interest" description="Disordered" evidence="1">
    <location>
        <begin position="1"/>
        <end position="40"/>
    </location>
</feature>
<feature type="compositionally biased region" description="Basic and acidic residues" evidence="1">
    <location>
        <begin position="28"/>
        <end position="40"/>
    </location>
</feature>
<evidence type="ECO:0000256" key="1">
    <source>
        <dbReference type="SAM" id="MobiDB-lite"/>
    </source>
</evidence>
<evidence type="ECO:0000313" key="3">
    <source>
        <dbReference type="Proteomes" id="UP001610335"/>
    </source>
</evidence>
<gene>
    <name evidence="2" type="ORF">BDW59DRAFT_36327</name>
</gene>
<comment type="caution">
    <text evidence="2">The sequence shown here is derived from an EMBL/GenBank/DDBJ whole genome shotgun (WGS) entry which is preliminary data.</text>
</comment>
<dbReference type="EMBL" id="JBFXLS010000160">
    <property type="protein sequence ID" value="KAL2812891.1"/>
    <property type="molecule type" value="Genomic_DNA"/>
</dbReference>
<evidence type="ECO:0000313" key="2">
    <source>
        <dbReference type="EMBL" id="KAL2812891.1"/>
    </source>
</evidence>
<dbReference type="PANTHER" id="PTHR42070">
    <property type="entry name" value="FILAMENT ASSOCIATED PROTEIN, PUTATIVE (AFU_ORTHOLOGUE AFUA_8G06630)-RELATED"/>
    <property type="match status" value="1"/>
</dbReference>
<reference evidence="2 3" key="1">
    <citation type="submission" date="2024-07" db="EMBL/GenBank/DDBJ databases">
        <title>Section-level genome sequencing and comparative genomics of Aspergillus sections Usti and Cavernicolus.</title>
        <authorList>
            <consortium name="Lawrence Berkeley National Laboratory"/>
            <person name="Nybo J.L."/>
            <person name="Vesth T.C."/>
            <person name="Theobald S."/>
            <person name="Frisvad J.C."/>
            <person name="Larsen T.O."/>
            <person name="Kjaerboelling I."/>
            <person name="Rothschild-Mancinelli K."/>
            <person name="Lyhne E.K."/>
            <person name="Kogle M.E."/>
            <person name="Barry K."/>
            <person name="Clum A."/>
            <person name="Na H."/>
            <person name="Ledsgaard L."/>
            <person name="Lin J."/>
            <person name="Lipzen A."/>
            <person name="Kuo A."/>
            <person name="Riley R."/>
            <person name="Mondo S."/>
            <person name="LaButti K."/>
            <person name="Haridas S."/>
            <person name="Pangalinan J."/>
            <person name="Salamov A.A."/>
            <person name="Simmons B.A."/>
            <person name="Magnuson J.K."/>
            <person name="Chen J."/>
            <person name="Drula E."/>
            <person name="Henrissat B."/>
            <person name="Wiebenga A."/>
            <person name="Lubbers R.J."/>
            <person name="Gomes A.C."/>
            <person name="Makela M.R."/>
            <person name="Stajich J."/>
            <person name="Grigoriev I.V."/>
            <person name="Mortensen U.H."/>
            <person name="De vries R.P."/>
            <person name="Baker S.E."/>
            <person name="Andersen M.R."/>
        </authorList>
    </citation>
    <scope>NUCLEOTIDE SEQUENCE [LARGE SCALE GENOMIC DNA]</scope>
    <source>
        <strain evidence="2 3">CBS 600.67</strain>
    </source>
</reference>
<accession>A0ABR4HBU3</accession>
<sequence length="254" mass="28274">MGKKTSAPGQGQKGLGMSKLVDSSATVRIRDNQRRSRERHKEYVRELEQRLRNYERLGVTATQEVQAVGRKMAQENQWLRSLLNLHGVPKPEVNQYLQSRRSEVAPPLAATSDPHESHVTRHPGFTSAPALEQYTQQGAWMSESIQSRPVHNTWPFTKVDELTQTSSPLPSQKSSLVQPAPKESAAISERGPVHLGLPRTVERDDDTSMSCEAAASIIAGMQNYPDASTIRDKLGCASAECRVRNMTIFEMLDV</sequence>
<name>A0ABR4HBU3_9EURO</name>
<evidence type="ECO:0008006" key="4">
    <source>
        <dbReference type="Google" id="ProtNLM"/>
    </source>
</evidence>
<dbReference type="CDD" id="cd14688">
    <property type="entry name" value="bZIP_YAP"/>
    <property type="match status" value="1"/>
</dbReference>
<protein>
    <recommendedName>
        <fullName evidence="4">BZIP domain-containing protein</fullName>
    </recommendedName>
</protein>
<dbReference type="Proteomes" id="UP001610335">
    <property type="component" value="Unassembled WGS sequence"/>
</dbReference>
<organism evidence="2 3">
    <name type="scientific">Aspergillus cavernicola</name>
    <dbReference type="NCBI Taxonomy" id="176166"/>
    <lineage>
        <taxon>Eukaryota</taxon>
        <taxon>Fungi</taxon>
        <taxon>Dikarya</taxon>
        <taxon>Ascomycota</taxon>
        <taxon>Pezizomycotina</taxon>
        <taxon>Eurotiomycetes</taxon>
        <taxon>Eurotiomycetidae</taxon>
        <taxon>Eurotiales</taxon>
        <taxon>Aspergillaceae</taxon>
        <taxon>Aspergillus</taxon>
        <taxon>Aspergillus subgen. Nidulantes</taxon>
    </lineage>
</organism>
<keyword evidence="3" id="KW-1185">Reference proteome</keyword>